<feature type="active site" description="Charge relay system" evidence="5">
    <location>
        <position position="98"/>
    </location>
</feature>
<keyword evidence="3 5" id="KW-0378">Hydrolase</keyword>
<evidence type="ECO:0000313" key="10">
    <source>
        <dbReference type="Proteomes" id="UP000498740"/>
    </source>
</evidence>
<feature type="compositionally biased region" description="Low complexity" evidence="6">
    <location>
        <begin position="366"/>
        <end position="376"/>
    </location>
</feature>
<gene>
    <name evidence="9" type="ORF">Smic_61940</name>
</gene>
<dbReference type="SUPFAM" id="SSF140453">
    <property type="entry name" value="EsxAB dimer-like"/>
    <property type="match status" value="1"/>
</dbReference>
<sequence>MGRPQKRVLGALAVAASWSLVFAGVAQPAAAAEVQSKQWYLSAMQAEEMWKVTTGEGIKIAVIDSGVNAATPSLQGQTLKGFDATGAEGDESDDYSGHGTTMAELIAGTGKGGGIKGLAPGVKIIPMRIGSSEFQKEHSSNVHDWADAIRAAADSDAKIISMSFGSPYSTQRERDAAKYAESKGKLFFAPVGNDAKGRNREEYPAAYPQVVGVASADRKGKVAEYSQNGNTVDVAAPGKEIPRWCDNSFQSYCDGDGGTSSATAIASASAALVWSANPDWTANQVLNVLFDTAGRDWEKGTLSKYLGHGLIRPAMNILKGKGDPGDPDISPLTEERTNGSPASPAPSTPSASASQQPTQNEKADEAVAAGDGRAASDDGAPVSLILGGIAVVAVLGEWSSPSSADADRPDRRFLTCTGRRSMPAYRINWKERKAMSADQKVSAAALLKLENALTERFDSVKGQLQQLHATIDSLEGAWKGIGAGEFNSKQAEVNKRMVSIGNELLRFQEAIKAARTISGNTEDEIKAALMGVDVVGGYSGDAAATARTSNLNNF</sequence>
<evidence type="ECO:0000256" key="4">
    <source>
        <dbReference type="ARBA" id="ARBA00022825"/>
    </source>
</evidence>
<feature type="domain" description="Peptidase S8/S53" evidence="8">
    <location>
        <begin position="55"/>
        <end position="309"/>
    </location>
</feature>
<feature type="region of interest" description="Disordered" evidence="6">
    <location>
        <begin position="317"/>
        <end position="376"/>
    </location>
</feature>
<keyword evidence="7" id="KW-0732">Signal</keyword>
<feature type="compositionally biased region" description="Low complexity" evidence="6">
    <location>
        <begin position="348"/>
        <end position="359"/>
    </location>
</feature>
<accession>A0A7J0CYZ4</accession>
<comment type="similarity">
    <text evidence="1 5">Belongs to the peptidase S8 family.</text>
</comment>
<dbReference type="InterPro" id="IPR051048">
    <property type="entry name" value="Peptidase_S8/S53_subtilisin"/>
</dbReference>
<dbReference type="SUPFAM" id="SSF52743">
    <property type="entry name" value="Subtilisin-like"/>
    <property type="match status" value="1"/>
</dbReference>
<evidence type="ECO:0000256" key="5">
    <source>
        <dbReference type="PROSITE-ProRule" id="PRU01240"/>
    </source>
</evidence>
<feature type="active site" description="Charge relay system" evidence="5">
    <location>
        <position position="64"/>
    </location>
</feature>
<dbReference type="InterPro" id="IPR015500">
    <property type="entry name" value="Peptidase_S8_subtilisin-rel"/>
</dbReference>
<dbReference type="Gene3D" id="1.10.287.1060">
    <property type="entry name" value="ESAT-6-like"/>
    <property type="match status" value="1"/>
</dbReference>
<name>A0A7J0CYZ4_STRMI</name>
<keyword evidence="2 5" id="KW-0645">Protease</keyword>
<evidence type="ECO:0000313" key="9">
    <source>
        <dbReference type="EMBL" id="GFN07638.1"/>
    </source>
</evidence>
<dbReference type="PRINTS" id="PR00723">
    <property type="entry name" value="SUBTILISIN"/>
</dbReference>
<dbReference type="GO" id="GO:0004252">
    <property type="term" value="F:serine-type endopeptidase activity"/>
    <property type="evidence" value="ECO:0007669"/>
    <property type="project" value="UniProtKB-UniRule"/>
</dbReference>
<dbReference type="InterPro" id="IPR010310">
    <property type="entry name" value="T7SS_ESAT-6-like"/>
</dbReference>
<organism evidence="9 10">
    <name type="scientific">Streptomyces microflavus</name>
    <name type="common">Streptomyces lipmanii</name>
    <dbReference type="NCBI Taxonomy" id="1919"/>
    <lineage>
        <taxon>Bacteria</taxon>
        <taxon>Bacillati</taxon>
        <taxon>Actinomycetota</taxon>
        <taxon>Actinomycetes</taxon>
        <taxon>Kitasatosporales</taxon>
        <taxon>Streptomycetaceae</taxon>
        <taxon>Streptomyces</taxon>
    </lineage>
</organism>
<proteinExistence type="inferred from homology"/>
<dbReference type="Proteomes" id="UP000498740">
    <property type="component" value="Unassembled WGS sequence"/>
</dbReference>
<dbReference type="AlphaFoldDB" id="A0A7J0CYZ4"/>
<evidence type="ECO:0000256" key="6">
    <source>
        <dbReference type="SAM" id="MobiDB-lite"/>
    </source>
</evidence>
<evidence type="ECO:0000256" key="2">
    <source>
        <dbReference type="ARBA" id="ARBA00022670"/>
    </source>
</evidence>
<dbReference type="Gene3D" id="3.40.50.200">
    <property type="entry name" value="Peptidase S8/S53 domain"/>
    <property type="match status" value="1"/>
</dbReference>
<evidence type="ECO:0000256" key="7">
    <source>
        <dbReference type="SAM" id="SignalP"/>
    </source>
</evidence>
<dbReference type="EMBL" id="BLWD01000001">
    <property type="protein sequence ID" value="GFN07638.1"/>
    <property type="molecule type" value="Genomic_DNA"/>
</dbReference>
<keyword evidence="4 5" id="KW-0720">Serine protease</keyword>
<dbReference type="PROSITE" id="PS51892">
    <property type="entry name" value="SUBTILASE"/>
    <property type="match status" value="1"/>
</dbReference>
<dbReference type="InterPro" id="IPR036852">
    <property type="entry name" value="Peptidase_S8/S53_dom_sf"/>
</dbReference>
<dbReference type="InterPro" id="IPR036689">
    <property type="entry name" value="ESAT-6-like_sf"/>
</dbReference>
<dbReference type="Pfam" id="PF00082">
    <property type="entry name" value="Peptidase_S8"/>
    <property type="match status" value="1"/>
</dbReference>
<reference evidence="9 10" key="1">
    <citation type="submission" date="2020-05" db="EMBL/GenBank/DDBJ databases">
        <title>Whole genome shotgun sequence of Streptomyces microflavus NBRC 13062.</title>
        <authorList>
            <person name="Komaki H."/>
            <person name="Tamura T."/>
        </authorList>
    </citation>
    <scope>NUCLEOTIDE SEQUENCE [LARGE SCALE GENOMIC DNA]</scope>
    <source>
        <strain evidence="9 10">NBRC 13062</strain>
    </source>
</reference>
<evidence type="ECO:0000256" key="1">
    <source>
        <dbReference type="ARBA" id="ARBA00011073"/>
    </source>
</evidence>
<comment type="caution">
    <text evidence="9">The sequence shown here is derived from an EMBL/GenBank/DDBJ whole genome shotgun (WGS) entry which is preliminary data.</text>
</comment>
<feature type="active site" description="Charge relay system" evidence="5">
    <location>
        <position position="260"/>
    </location>
</feature>
<feature type="chain" id="PRO_5038429766" description="Peptidase S8/S53 domain-containing protein" evidence="7">
    <location>
        <begin position="24"/>
        <end position="554"/>
    </location>
</feature>
<dbReference type="InterPro" id="IPR000209">
    <property type="entry name" value="Peptidase_S8/S53_dom"/>
</dbReference>
<dbReference type="Pfam" id="PF06013">
    <property type="entry name" value="WXG100"/>
    <property type="match status" value="1"/>
</dbReference>
<evidence type="ECO:0000256" key="3">
    <source>
        <dbReference type="ARBA" id="ARBA00022801"/>
    </source>
</evidence>
<dbReference type="PANTHER" id="PTHR43399">
    <property type="entry name" value="SUBTILISIN-RELATED"/>
    <property type="match status" value="1"/>
</dbReference>
<protein>
    <recommendedName>
        <fullName evidence="8">Peptidase S8/S53 domain-containing protein</fullName>
    </recommendedName>
</protein>
<feature type="signal peptide" evidence="7">
    <location>
        <begin position="1"/>
        <end position="23"/>
    </location>
</feature>
<evidence type="ECO:0000259" key="8">
    <source>
        <dbReference type="Pfam" id="PF00082"/>
    </source>
</evidence>
<dbReference type="PANTHER" id="PTHR43399:SF4">
    <property type="entry name" value="CELL WALL-ASSOCIATED PROTEASE"/>
    <property type="match status" value="1"/>
</dbReference>
<dbReference type="GO" id="GO:0006508">
    <property type="term" value="P:proteolysis"/>
    <property type="evidence" value="ECO:0007669"/>
    <property type="project" value="UniProtKB-KW"/>
</dbReference>